<sequence>MVKKMEKKYIPLESFFAEAAQNEVILTYTAIENIVGQPLPNAAYLNSSWWKKTKPPATHFLAWMNADYTIKEIDLGRSVTFIKETDEINVGQSSSANPENILIIRPVDLDDARAIIHLQQDIDTESDFMLFGKDERKMSVQSIRKRIGEWKKSDNSRMFVGILNGEFAGFAALVTGPSPRASHRASIVVGVRKAYYGKSVGTSLMTKAEAWAHEVGISRLELTVIENNEPALALYKKLGYNVEGTRNNSLLINGDYINELYMAKNIQKATT</sequence>
<dbReference type="GO" id="GO:0016746">
    <property type="term" value="F:acyltransferase activity"/>
    <property type="evidence" value="ECO:0007669"/>
    <property type="project" value="UniProtKB-KW"/>
</dbReference>
<dbReference type="EMBL" id="JBHSRI010000038">
    <property type="protein sequence ID" value="MFC6041344.1"/>
    <property type="molecule type" value="Genomic_DNA"/>
</dbReference>
<dbReference type="InterPro" id="IPR016181">
    <property type="entry name" value="Acyl_CoA_acyltransferase"/>
</dbReference>
<dbReference type="InterPro" id="IPR000182">
    <property type="entry name" value="GNAT_dom"/>
</dbReference>
<organism evidence="2 3">
    <name type="scientific">Paenisporosarcina macmurdoensis</name>
    <dbReference type="NCBI Taxonomy" id="212659"/>
    <lineage>
        <taxon>Bacteria</taxon>
        <taxon>Bacillati</taxon>
        <taxon>Bacillota</taxon>
        <taxon>Bacilli</taxon>
        <taxon>Bacillales</taxon>
        <taxon>Caryophanaceae</taxon>
        <taxon>Paenisporosarcina</taxon>
    </lineage>
</organism>
<proteinExistence type="predicted"/>
<evidence type="ECO:0000313" key="3">
    <source>
        <dbReference type="Proteomes" id="UP001596170"/>
    </source>
</evidence>
<evidence type="ECO:0000259" key="1">
    <source>
        <dbReference type="PROSITE" id="PS51186"/>
    </source>
</evidence>
<dbReference type="InterPro" id="IPR056079">
    <property type="entry name" value="DUF7662"/>
</dbReference>
<protein>
    <submittedName>
        <fullName evidence="2">GNAT family N-acetyltransferase</fullName>
        <ecNumber evidence="2">2.3.-.-</ecNumber>
    </submittedName>
</protein>
<reference evidence="3" key="1">
    <citation type="journal article" date="2019" name="Int. J. Syst. Evol. Microbiol.">
        <title>The Global Catalogue of Microorganisms (GCM) 10K type strain sequencing project: providing services to taxonomists for standard genome sequencing and annotation.</title>
        <authorList>
            <consortium name="The Broad Institute Genomics Platform"/>
            <consortium name="The Broad Institute Genome Sequencing Center for Infectious Disease"/>
            <person name="Wu L."/>
            <person name="Ma J."/>
        </authorList>
    </citation>
    <scope>NUCLEOTIDE SEQUENCE [LARGE SCALE GENOMIC DNA]</scope>
    <source>
        <strain evidence="3">CCUG 54527</strain>
    </source>
</reference>
<keyword evidence="3" id="KW-1185">Reference proteome</keyword>
<gene>
    <name evidence="2" type="ORF">ACFPYN_18210</name>
</gene>
<evidence type="ECO:0000313" key="2">
    <source>
        <dbReference type="EMBL" id="MFC6041344.1"/>
    </source>
</evidence>
<dbReference type="EC" id="2.3.-.-" evidence="2"/>
<name>A0ABW1LCC6_9BACL</name>
<comment type="caution">
    <text evidence="2">The sequence shown here is derived from an EMBL/GenBank/DDBJ whole genome shotgun (WGS) entry which is preliminary data.</text>
</comment>
<dbReference type="PANTHER" id="PTHR43415">
    <property type="entry name" value="SPERMIDINE N(1)-ACETYLTRANSFERASE"/>
    <property type="match status" value="1"/>
</dbReference>
<dbReference type="Pfam" id="PF00583">
    <property type="entry name" value="Acetyltransf_1"/>
    <property type="match status" value="1"/>
</dbReference>
<keyword evidence="2" id="KW-0808">Transferase</keyword>
<dbReference type="PROSITE" id="PS51186">
    <property type="entry name" value="GNAT"/>
    <property type="match status" value="1"/>
</dbReference>
<accession>A0ABW1LCC6</accession>
<dbReference type="RefSeq" id="WP_377736208.1">
    <property type="nucleotide sequence ID" value="NZ_JBHSRI010000038.1"/>
</dbReference>
<dbReference type="CDD" id="cd04301">
    <property type="entry name" value="NAT_SF"/>
    <property type="match status" value="1"/>
</dbReference>
<dbReference type="Gene3D" id="3.40.630.30">
    <property type="match status" value="1"/>
</dbReference>
<feature type="domain" description="N-acetyltransferase" evidence="1">
    <location>
        <begin position="102"/>
        <end position="267"/>
    </location>
</feature>
<dbReference type="PANTHER" id="PTHR43415:SF3">
    <property type="entry name" value="GNAT-FAMILY ACETYLTRANSFERASE"/>
    <property type="match status" value="1"/>
</dbReference>
<dbReference type="Proteomes" id="UP001596170">
    <property type="component" value="Unassembled WGS sequence"/>
</dbReference>
<dbReference type="Pfam" id="PF24698">
    <property type="entry name" value="DUF7662"/>
    <property type="match status" value="1"/>
</dbReference>
<keyword evidence="2" id="KW-0012">Acyltransferase</keyword>
<dbReference type="SUPFAM" id="SSF55729">
    <property type="entry name" value="Acyl-CoA N-acyltransferases (Nat)"/>
    <property type="match status" value="1"/>
</dbReference>